<protein>
    <submittedName>
        <fullName evidence="2">7356_t:CDS:1</fullName>
    </submittedName>
</protein>
<dbReference type="PANTHER" id="PTHR12150:SF13">
    <property type="entry name" value="METHYLTRANSFERASE C9ORF114-RELATED"/>
    <property type="match status" value="1"/>
</dbReference>
<reference evidence="2" key="1">
    <citation type="submission" date="2022-08" db="EMBL/GenBank/DDBJ databases">
        <authorList>
            <person name="Kallberg Y."/>
            <person name="Tangrot J."/>
            <person name="Rosling A."/>
        </authorList>
    </citation>
    <scope>NUCLEOTIDE SEQUENCE</scope>
    <source>
        <strain evidence="2">Wild A</strain>
    </source>
</reference>
<proteinExistence type="inferred from homology"/>
<dbReference type="PANTHER" id="PTHR12150">
    <property type="entry name" value="CLASS IV SAM-BINDING METHYLTRANSFERASE-RELATED"/>
    <property type="match status" value="1"/>
</dbReference>
<dbReference type="OrthoDB" id="361029at2759"/>
<dbReference type="Gene3D" id="3.40.1280.10">
    <property type="match status" value="1"/>
</dbReference>
<name>A0A9W4WX65_9GLOM</name>
<gene>
    <name evidence="2" type="ORF">FWILDA_LOCUS4462</name>
</gene>
<dbReference type="AlphaFoldDB" id="A0A9W4WX65"/>
<evidence type="ECO:0000256" key="1">
    <source>
        <dbReference type="ARBA" id="ARBA00009841"/>
    </source>
</evidence>
<dbReference type="EMBL" id="CAMKVN010000669">
    <property type="protein sequence ID" value="CAI2170199.1"/>
    <property type="molecule type" value="Genomic_DNA"/>
</dbReference>
<evidence type="ECO:0000313" key="2">
    <source>
        <dbReference type="EMBL" id="CAI2170199.1"/>
    </source>
</evidence>
<dbReference type="CDD" id="cd18086">
    <property type="entry name" value="HsC9orf114-like"/>
    <property type="match status" value="1"/>
</dbReference>
<evidence type="ECO:0000313" key="3">
    <source>
        <dbReference type="Proteomes" id="UP001153678"/>
    </source>
</evidence>
<dbReference type="InterPro" id="IPR029028">
    <property type="entry name" value="Alpha/beta_knot_MTases"/>
</dbReference>
<dbReference type="InterPro" id="IPR003750">
    <property type="entry name" value="Put_MeTrfase-C9orf114-like"/>
</dbReference>
<dbReference type="SUPFAM" id="SSF75217">
    <property type="entry name" value="alpha/beta knot"/>
    <property type="match status" value="1"/>
</dbReference>
<keyword evidence="3" id="KW-1185">Reference proteome</keyword>
<feature type="non-terminal residue" evidence="2">
    <location>
        <position position="1"/>
    </location>
</feature>
<accession>A0A9W4WX65</accession>
<dbReference type="InterPro" id="IPR029026">
    <property type="entry name" value="tRNA_m1G_MTases_N"/>
</dbReference>
<dbReference type="Gene3D" id="2.40.50.140">
    <property type="entry name" value="Nucleic acid-binding proteins"/>
    <property type="match status" value="1"/>
</dbReference>
<dbReference type="Pfam" id="PF02598">
    <property type="entry name" value="Methyltrn_RNA_3"/>
    <property type="match status" value="1"/>
</dbReference>
<sequence length="368" mass="41511">MTEQNHKKRKATSEYNSPVKDKFLNIERPQKAKFPWSDKKKLYTVSVALPDEIIIFNELGIRDSSESSTTKIESHVKNKRGEEISLDPNIFLARILQYLETPQYLRKELFPVHQDLTYAGLLNPLDCPHHVRKEEKSPFREGVIIDKKPRNGKGSLVNAGLSKYVIIDKSIKTGIRVTLDMGNYEVSKKAKVVSPKLPKQHGLYWGYNIRIADAISKVFTECSYPGGYDVTIGTSERGKAVDDVIDDLPEFSHLLVLFGGLAGIEAAIDVDEDLKCNGEEADELFDLWVNTCPDQGSRTIRTEKVLKKMLVLHGSFQKGIDGILLVEYVVKKIQISQEVKRIKQSVKTQMRSGKNYHLDPKVAPGGSR</sequence>
<dbReference type="SUPFAM" id="SSF50249">
    <property type="entry name" value="Nucleic acid-binding proteins"/>
    <property type="match status" value="1"/>
</dbReference>
<dbReference type="InterPro" id="IPR012340">
    <property type="entry name" value="NA-bd_OB-fold"/>
</dbReference>
<dbReference type="Proteomes" id="UP001153678">
    <property type="component" value="Unassembled WGS sequence"/>
</dbReference>
<comment type="similarity">
    <text evidence="1">Belongs to the class IV-like SAM-binding methyltransferase superfamily.</text>
</comment>
<organism evidence="2 3">
    <name type="scientific">Funneliformis geosporum</name>
    <dbReference type="NCBI Taxonomy" id="1117311"/>
    <lineage>
        <taxon>Eukaryota</taxon>
        <taxon>Fungi</taxon>
        <taxon>Fungi incertae sedis</taxon>
        <taxon>Mucoromycota</taxon>
        <taxon>Glomeromycotina</taxon>
        <taxon>Glomeromycetes</taxon>
        <taxon>Glomerales</taxon>
        <taxon>Glomeraceae</taxon>
        <taxon>Funneliformis</taxon>
    </lineage>
</organism>
<comment type="caution">
    <text evidence="2">The sequence shown here is derived from an EMBL/GenBank/DDBJ whole genome shotgun (WGS) entry which is preliminary data.</text>
</comment>